<feature type="compositionally biased region" description="Basic and acidic residues" evidence="2">
    <location>
        <begin position="589"/>
        <end position="602"/>
    </location>
</feature>
<protein>
    <submittedName>
        <fullName evidence="4">Reverse transcriptase</fullName>
    </submittedName>
</protein>
<feature type="region of interest" description="Disordered" evidence="2">
    <location>
        <begin position="585"/>
        <end position="611"/>
    </location>
</feature>
<keyword evidence="4" id="KW-0548">Nucleotidyltransferase</keyword>
<organism evidence="4 5">
    <name type="scientific">Lasius niger</name>
    <name type="common">Black garden ant</name>
    <dbReference type="NCBI Taxonomy" id="67767"/>
    <lineage>
        <taxon>Eukaryota</taxon>
        <taxon>Metazoa</taxon>
        <taxon>Ecdysozoa</taxon>
        <taxon>Arthropoda</taxon>
        <taxon>Hexapoda</taxon>
        <taxon>Insecta</taxon>
        <taxon>Pterygota</taxon>
        <taxon>Neoptera</taxon>
        <taxon>Endopterygota</taxon>
        <taxon>Hymenoptera</taxon>
        <taxon>Apocrita</taxon>
        <taxon>Aculeata</taxon>
        <taxon>Formicoidea</taxon>
        <taxon>Formicidae</taxon>
        <taxon>Formicinae</taxon>
        <taxon>Lasius</taxon>
        <taxon>Lasius</taxon>
    </lineage>
</organism>
<dbReference type="OrthoDB" id="7555069at2759"/>
<keyword evidence="4" id="KW-0808">Transferase</keyword>
<dbReference type="Pfam" id="PF00078">
    <property type="entry name" value="RVT_1"/>
    <property type="match status" value="1"/>
</dbReference>
<keyword evidence="1" id="KW-0175">Coiled coil</keyword>
<evidence type="ECO:0000259" key="3">
    <source>
        <dbReference type="PROSITE" id="PS50878"/>
    </source>
</evidence>
<dbReference type="InterPro" id="IPR043502">
    <property type="entry name" value="DNA/RNA_pol_sf"/>
</dbReference>
<accession>A0A0J7K1Q7</accession>
<dbReference type="SUPFAM" id="SSF56672">
    <property type="entry name" value="DNA/RNA polymerases"/>
    <property type="match status" value="1"/>
</dbReference>
<keyword evidence="4" id="KW-0695">RNA-directed DNA polymerase</keyword>
<dbReference type="InterPro" id="IPR000477">
    <property type="entry name" value="RT_dom"/>
</dbReference>
<evidence type="ECO:0000256" key="2">
    <source>
        <dbReference type="SAM" id="MobiDB-lite"/>
    </source>
</evidence>
<dbReference type="PANTHER" id="PTHR19446">
    <property type="entry name" value="REVERSE TRANSCRIPTASES"/>
    <property type="match status" value="1"/>
</dbReference>
<dbReference type="STRING" id="67767.A0A0J7K1Q7"/>
<proteinExistence type="predicted"/>
<gene>
    <name evidence="4" type="ORF">RF55_18415</name>
</gene>
<feature type="coiled-coil region" evidence="1">
    <location>
        <begin position="59"/>
        <end position="86"/>
    </location>
</feature>
<feature type="domain" description="Reverse transcriptase" evidence="3">
    <location>
        <begin position="203"/>
        <end position="478"/>
    </location>
</feature>
<dbReference type="GO" id="GO:0003964">
    <property type="term" value="F:RNA-directed DNA polymerase activity"/>
    <property type="evidence" value="ECO:0007669"/>
    <property type="project" value="UniProtKB-KW"/>
</dbReference>
<sequence length="611" mass="69187">MGGAWDAGIPCRPDSPRHLLRGVALIKRSTNLLPPVYWWNDTIATLRKECIRARRLSQRGRKKTNSDELEAKYKEARRKLNKAIKSSKKQCWDELLDEVETDTWGRPYKVVMTRLKSQSMPSPTCPELLKKIITALFPQQPELNHSIEQYEAETIPPVTEVQLLEACGRVGNTKAPGLDGIPNIALKAAINAAPGLFLDVYNTCLQEGTFPAKWKQQRLVLLPKGKKPPDEPSSYRSLCMLDTAGKILERIVHRRIEAAVENHLADNQYGFRRGRSTLDAIDLVVNTVRETISGTRWRRGTKKYCLVATLDIKNAFNSAKWDCIMEALTGRSVPGYLRRMIVSYFTDRVLKYDTESGPKEYRVTGGVFQGFVLGPLLWNIMYDGLLKLVLPSEARLVAFADDVAVVIVAKHLEDINFVFDETFAKIRRWMESVGLKLAEHKTEAVLIISKKQVETITLRVGDYELTSQSFIRYLGVMIDTRLSFKQQAEHVSTKASAVRTVLSRLMPNVEGPKQRKASVLTYGIAIWADALQTQESRRKVAPVYRLSDLRVTSAYRTMSEDADVCHRRDAAYRSTSRRTKIPLPAKRVNHTERSRAENRGETEQLTPMAAA</sequence>
<evidence type="ECO:0000313" key="5">
    <source>
        <dbReference type="Proteomes" id="UP000036403"/>
    </source>
</evidence>
<name>A0A0J7K1Q7_LASNI</name>
<dbReference type="CDD" id="cd01650">
    <property type="entry name" value="RT_nLTR_like"/>
    <property type="match status" value="1"/>
</dbReference>
<reference evidence="4 5" key="1">
    <citation type="submission" date="2015-04" db="EMBL/GenBank/DDBJ databases">
        <title>Lasius niger genome sequencing.</title>
        <authorList>
            <person name="Konorov E.A."/>
            <person name="Nikitin M.A."/>
            <person name="Kirill M.V."/>
            <person name="Chang P."/>
        </authorList>
    </citation>
    <scope>NUCLEOTIDE SEQUENCE [LARGE SCALE GENOMIC DNA]</scope>
    <source>
        <tissue evidence="4">Whole</tissue>
    </source>
</reference>
<dbReference type="PROSITE" id="PS50878">
    <property type="entry name" value="RT_POL"/>
    <property type="match status" value="1"/>
</dbReference>
<comment type="caution">
    <text evidence="4">The sequence shown here is derived from an EMBL/GenBank/DDBJ whole genome shotgun (WGS) entry which is preliminary data.</text>
</comment>
<dbReference type="EMBL" id="LBMM01017390">
    <property type="protein sequence ID" value="KMQ84101.1"/>
    <property type="molecule type" value="Genomic_DNA"/>
</dbReference>
<evidence type="ECO:0000313" key="4">
    <source>
        <dbReference type="EMBL" id="KMQ84101.1"/>
    </source>
</evidence>
<dbReference type="AlphaFoldDB" id="A0A0J7K1Q7"/>
<dbReference type="Proteomes" id="UP000036403">
    <property type="component" value="Unassembled WGS sequence"/>
</dbReference>
<evidence type="ECO:0000256" key="1">
    <source>
        <dbReference type="SAM" id="Coils"/>
    </source>
</evidence>
<dbReference type="PaxDb" id="67767-A0A0J7K1Q7"/>
<keyword evidence="5" id="KW-1185">Reference proteome</keyword>
<feature type="non-terminal residue" evidence="4">
    <location>
        <position position="611"/>
    </location>
</feature>